<dbReference type="Proteomes" id="UP000694843">
    <property type="component" value="Unplaced"/>
</dbReference>
<dbReference type="OrthoDB" id="6493944at2759"/>
<dbReference type="KEGG" id="hazt:108665078"/>
<feature type="compositionally biased region" description="Low complexity" evidence="1">
    <location>
        <begin position="527"/>
        <end position="541"/>
    </location>
</feature>
<evidence type="ECO:0000313" key="2">
    <source>
        <dbReference type="Proteomes" id="UP000694843"/>
    </source>
</evidence>
<organism evidence="2 3">
    <name type="scientific">Hyalella azteca</name>
    <name type="common">Amphipod</name>
    <dbReference type="NCBI Taxonomy" id="294128"/>
    <lineage>
        <taxon>Eukaryota</taxon>
        <taxon>Metazoa</taxon>
        <taxon>Ecdysozoa</taxon>
        <taxon>Arthropoda</taxon>
        <taxon>Crustacea</taxon>
        <taxon>Multicrustacea</taxon>
        <taxon>Malacostraca</taxon>
        <taxon>Eumalacostraca</taxon>
        <taxon>Peracarida</taxon>
        <taxon>Amphipoda</taxon>
        <taxon>Senticaudata</taxon>
        <taxon>Talitrida</taxon>
        <taxon>Talitroidea</taxon>
        <taxon>Hyalellidae</taxon>
        <taxon>Hyalella</taxon>
    </lineage>
</organism>
<dbReference type="Pfam" id="PF15891">
    <property type="entry name" value="Nuc_deoxyri_tr2"/>
    <property type="match status" value="1"/>
</dbReference>
<dbReference type="PANTHER" id="PTHR36300:SF1">
    <property type="entry name" value="RAW, ISOFORM A"/>
    <property type="match status" value="1"/>
</dbReference>
<feature type="region of interest" description="Disordered" evidence="1">
    <location>
        <begin position="527"/>
        <end position="571"/>
    </location>
</feature>
<proteinExistence type="predicted"/>
<dbReference type="RefSeq" id="XP_018007283.1">
    <property type="nucleotide sequence ID" value="XM_018151794.2"/>
</dbReference>
<dbReference type="AlphaFoldDB" id="A0A8B7N1C6"/>
<feature type="compositionally biased region" description="Polar residues" evidence="1">
    <location>
        <begin position="550"/>
        <end position="562"/>
    </location>
</feature>
<feature type="region of interest" description="Disordered" evidence="1">
    <location>
        <begin position="91"/>
        <end position="125"/>
    </location>
</feature>
<protein>
    <submittedName>
        <fullName evidence="3">Uncharacterized protein LOC108665078 isoform X1</fullName>
    </submittedName>
</protein>
<name>A0A8B7N1C6_HYAAZ</name>
<dbReference type="PANTHER" id="PTHR36300">
    <property type="entry name" value="RAW, ISOFORM A"/>
    <property type="match status" value="1"/>
</dbReference>
<dbReference type="InterPro" id="IPR039470">
    <property type="entry name" value="Nuc_deoxyri_tr2"/>
</dbReference>
<keyword evidence="2" id="KW-1185">Reference proteome</keyword>
<accession>A0A8B7N1C6</accession>
<dbReference type="Gene3D" id="3.40.50.450">
    <property type="match status" value="1"/>
</dbReference>
<gene>
    <name evidence="3" type="primary">LOC108665078</name>
</gene>
<reference evidence="3" key="1">
    <citation type="submission" date="2025-08" db="UniProtKB">
        <authorList>
            <consortium name="RefSeq"/>
        </authorList>
    </citation>
    <scope>IDENTIFICATION</scope>
    <source>
        <tissue evidence="3">Whole organism</tissue>
    </source>
</reference>
<sequence>MPLICGETTRALKEVWSEAGGNVSSLDTARSLFLTMGLYPSKAQLCEMMHVARECRGNHSSSPASGAAHQHSLLSFGEFCLLSTDLQRGYRAQPPASDVKQSPPPPPLISRQCSDRGPGDPATITAKKTAPCEVFLGGSCNPTSWRQDVAIPTLRALGISFYNPQVTHWEEALLEREHQAKSSASVLFFVFDRRTRNVASMVEVAYMAALPRKIILVLDTYPGPGHIIEGEPMSKREFEELSGGLNTVQDLVERRGIPVFSQLPHALSCTAKVLREDIWPQQLGACDNVTLVRHPELHVSPNLTKLQTAYRGRAVVSLGEASKLFSSVTGRLLSQEELLTIIAAKKGVSGSSVSVDSSELALKEVTLTLEELSCVVAEFSEPRAELRRIRDVFTNSVVTPLQRALGFSSPRRSLRHARREAAMPVVAPTHKTVNGGPVHPVDVYLGGTYVQHDAWRNDVAEPFLRKHGLTFCSPFCINNQCNNQLFTHTNSNTELPVSPDLHSNSNPREADSCLPVQKYPVMHCNSSSRVASNSSRSSLNSHDVVDENRTSVTGEFSLPRNTSPDRRKNSRSVVNNCRKMSAEVSTDSSECACLCPEVLDGNGRLLPSEAANVDKCHVLLFVISNKTRSVSAMAMAAHYVGLGRKVVLCVQDLTVGSPVDGEMLSKYATKDYNRGRSYLTDLARKDGVPVFDDLAAALECVAKICAER</sequence>
<dbReference type="OMA" id="QVEDWST"/>
<dbReference type="GeneID" id="108665078"/>
<evidence type="ECO:0000313" key="3">
    <source>
        <dbReference type="RefSeq" id="XP_018007283.1"/>
    </source>
</evidence>
<dbReference type="CTD" id="44851"/>
<dbReference type="GO" id="GO:0005886">
    <property type="term" value="C:plasma membrane"/>
    <property type="evidence" value="ECO:0007669"/>
    <property type="project" value="TreeGrafter"/>
</dbReference>
<evidence type="ECO:0000256" key="1">
    <source>
        <dbReference type="SAM" id="MobiDB-lite"/>
    </source>
</evidence>